<dbReference type="GO" id="GO:0006310">
    <property type="term" value="P:DNA recombination"/>
    <property type="evidence" value="ECO:0007669"/>
    <property type="project" value="InterPro"/>
</dbReference>
<dbReference type="CDD" id="cd07896">
    <property type="entry name" value="Adenylation_kDNA_ligase_like"/>
    <property type="match status" value="1"/>
</dbReference>
<protein>
    <submittedName>
        <fullName evidence="10">DNA ligase</fullName>
    </submittedName>
</protein>
<evidence type="ECO:0000313" key="10">
    <source>
        <dbReference type="EMBL" id="POP54393.1"/>
    </source>
</evidence>
<evidence type="ECO:0000256" key="3">
    <source>
        <dbReference type="ARBA" id="ARBA00022705"/>
    </source>
</evidence>
<dbReference type="EMBL" id="PQGG01000006">
    <property type="protein sequence ID" value="POP54393.1"/>
    <property type="molecule type" value="Genomic_DNA"/>
</dbReference>
<feature type="chain" id="PRO_5015397677" evidence="7">
    <location>
        <begin position="33"/>
        <end position="289"/>
    </location>
</feature>
<evidence type="ECO:0000256" key="2">
    <source>
        <dbReference type="ARBA" id="ARBA00022598"/>
    </source>
</evidence>
<dbReference type="SUPFAM" id="SSF56091">
    <property type="entry name" value="DNA ligase/mRNA capping enzyme, catalytic domain"/>
    <property type="match status" value="1"/>
</dbReference>
<comment type="catalytic activity">
    <reaction evidence="6">
        <text>ATP + (deoxyribonucleotide)n-3'-hydroxyl + 5'-phospho-(deoxyribonucleotide)m = (deoxyribonucleotide)n+m + AMP + diphosphate.</text>
        <dbReference type="EC" id="6.5.1.1"/>
    </reaction>
</comment>
<dbReference type="AlphaFoldDB" id="A0A2S4HK80"/>
<keyword evidence="5" id="KW-0234">DNA repair</keyword>
<dbReference type="GO" id="GO:0006260">
    <property type="term" value="P:DNA replication"/>
    <property type="evidence" value="ECO:0007669"/>
    <property type="project" value="UniProtKB-KW"/>
</dbReference>
<feature type="signal peptide" evidence="7">
    <location>
        <begin position="1"/>
        <end position="32"/>
    </location>
</feature>
<organism evidence="10 11">
    <name type="scientific">Zhongshania marina</name>
    <dbReference type="NCBI Taxonomy" id="2304603"/>
    <lineage>
        <taxon>Bacteria</taxon>
        <taxon>Pseudomonadati</taxon>
        <taxon>Pseudomonadota</taxon>
        <taxon>Gammaproteobacteria</taxon>
        <taxon>Cellvibrionales</taxon>
        <taxon>Spongiibacteraceae</taxon>
        <taxon>Zhongshania</taxon>
    </lineage>
</organism>
<dbReference type="NCBIfam" id="NF006592">
    <property type="entry name" value="PRK09125.1"/>
    <property type="match status" value="1"/>
</dbReference>
<evidence type="ECO:0000256" key="5">
    <source>
        <dbReference type="ARBA" id="ARBA00023204"/>
    </source>
</evidence>
<dbReference type="InterPro" id="IPR012340">
    <property type="entry name" value="NA-bd_OB-fold"/>
</dbReference>
<keyword evidence="2 10" id="KW-0436">Ligase</keyword>
<comment type="caution">
    <text evidence="10">The sequence shown here is derived from an EMBL/GenBank/DDBJ whole genome shotgun (WGS) entry which is preliminary data.</text>
</comment>
<keyword evidence="4" id="KW-0227">DNA damage</keyword>
<keyword evidence="3" id="KW-0235">DNA replication</keyword>
<evidence type="ECO:0000259" key="9">
    <source>
        <dbReference type="Pfam" id="PF14743"/>
    </source>
</evidence>
<reference evidence="10" key="1">
    <citation type="submission" date="2018-01" db="EMBL/GenBank/DDBJ databases">
        <authorList>
            <person name="Yu X.-D."/>
        </authorList>
    </citation>
    <scope>NUCLEOTIDE SEQUENCE</scope>
    <source>
        <strain evidence="10">ZX-21</strain>
    </source>
</reference>
<dbReference type="SUPFAM" id="SSF50249">
    <property type="entry name" value="Nucleic acid-binding proteins"/>
    <property type="match status" value="1"/>
</dbReference>
<proteinExistence type="predicted"/>
<dbReference type="PANTHER" id="PTHR47810:SF1">
    <property type="entry name" value="DNA LIGASE B"/>
    <property type="match status" value="1"/>
</dbReference>
<gene>
    <name evidence="10" type="ORF">C0068_01700</name>
</gene>
<dbReference type="InterPro" id="IPR029319">
    <property type="entry name" value="DNA_ligase_OB"/>
</dbReference>
<dbReference type="PANTHER" id="PTHR47810">
    <property type="entry name" value="DNA LIGASE"/>
    <property type="match status" value="1"/>
</dbReference>
<comment type="cofactor">
    <cofactor evidence="1">
        <name>a divalent metal cation</name>
        <dbReference type="ChEBI" id="CHEBI:60240"/>
    </cofactor>
</comment>
<evidence type="ECO:0000256" key="6">
    <source>
        <dbReference type="ARBA" id="ARBA00034003"/>
    </source>
</evidence>
<dbReference type="GO" id="GO:0005524">
    <property type="term" value="F:ATP binding"/>
    <property type="evidence" value="ECO:0007669"/>
    <property type="project" value="InterPro"/>
</dbReference>
<dbReference type="Gene3D" id="3.30.1490.70">
    <property type="match status" value="1"/>
</dbReference>
<dbReference type="Pfam" id="PF01068">
    <property type="entry name" value="DNA_ligase_A_M"/>
    <property type="match status" value="1"/>
</dbReference>
<dbReference type="GO" id="GO:0006281">
    <property type="term" value="P:DNA repair"/>
    <property type="evidence" value="ECO:0007669"/>
    <property type="project" value="UniProtKB-KW"/>
</dbReference>
<evidence type="ECO:0000259" key="8">
    <source>
        <dbReference type="Pfam" id="PF01068"/>
    </source>
</evidence>
<sequence>MAALQSVYSVYINFSTLQLALLLVFLSSSAQAETQPKLMLANTYHSNIELKDYWVSEKFDGVRAYWDGKTLLSRQGNVYHAPPWFTAQFPATPLDGELWLGRQRFDELSGAVRKDTPDESEWREIRFMVFDLPRAEGSFDQRLNKLKNIISQNQSPYLVLVAQQKFGDEKTLMAHLVALVAEGAEGLILHLGSAPYRSQRSDDLLKLKLYQDAEATVIGHIGGKGKYKGMLGSLLVETGDGIKFKIGSGFSDAQRQSPPAIGTTITYKYYGLTGSGTPRFASFLRIREE</sequence>
<dbReference type="Gene3D" id="2.40.50.140">
    <property type="entry name" value="Nucleic acid-binding proteins"/>
    <property type="match status" value="1"/>
</dbReference>
<dbReference type="InterPro" id="IPR050326">
    <property type="entry name" value="NAD_dep_DNA_ligaseB"/>
</dbReference>
<dbReference type="OrthoDB" id="9782700at2"/>
<accession>A0A2S4HK80</accession>
<dbReference type="Pfam" id="PF14743">
    <property type="entry name" value="DNA_ligase_OB_2"/>
    <property type="match status" value="1"/>
</dbReference>
<evidence type="ECO:0000256" key="4">
    <source>
        <dbReference type="ARBA" id="ARBA00022763"/>
    </source>
</evidence>
<keyword evidence="7" id="KW-0732">Signal</keyword>
<evidence type="ECO:0000313" key="11">
    <source>
        <dbReference type="Proteomes" id="UP000237222"/>
    </source>
</evidence>
<dbReference type="CDD" id="cd08041">
    <property type="entry name" value="OBF_kDNA_ligase_like"/>
    <property type="match status" value="1"/>
</dbReference>
<name>A0A2S4HK80_9GAMM</name>
<dbReference type="Proteomes" id="UP000237222">
    <property type="component" value="Unassembled WGS sequence"/>
</dbReference>
<dbReference type="InterPro" id="IPR012310">
    <property type="entry name" value="DNA_ligase_ATP-dep_cent"/>
</dbReference>
<evidence type="ECO:0000256" key="1">
    <source>
        <dbReference type="ARBA" id="ARBA00001968"/>
    </source>
</evidence>
<dbReference type="GO" id="GO:0003910">
    <property type="term" value="F:DNA ligase (ATP) activity"/>
    <property type="evidence" value="ECO:0007669"/>
    <property type="project" value="UniProtKB-EC"/>
</dbReference>
<feature type="domain" description="DNA ligase OB-like" evidence="9">
    <location>
        <begin position="223"/>
        <end position="287"/>
    </location>
</feature>
<feature type="domain" description="ATP-dependent DNA ligase family profile" evidence="8">
    <location>
        <begin position="39"/>
        <end position="208"/>
    </location>
</feature>
<dbReference type="Gene3D" id="3.30.470.30">
    <property type="entry name" value="DNA ligase/mRNA capping enzyme"/>
    <property type="match status" value="1"/>
</dbReference>
<evidence type="ECO:0000256" key="7">
    <source>
        <dbReference type="SAM" id="SignalP"/>
    </source>
</evidence>
<dbReference type="RefSeq" id="WP_103682765.1">
    <property type="nucleotide sequence ID" value="NZ_PQGG01000006.1"/>
</dbReference>